<dbReference type="FunFam" id="3.30.2330.10:FF:000001">
    <property type="entry name" value="Arginine biosynthesis bifunctional protein ArgJ, mitochondrial"/>
    <property type="match status" value="1"/>
</dbReference>
<feature type="active site" description="Nucleophile" evidence="10">
    <location>
        <position position="237"/>
    </location>
</feature>
<keyword evidence="12" id="KW-1185">Reference proteome</keyword>
<reference evidence="11" key="1">
    <citation type="journal article" date="2020" name="Stud. Mycol.">
        <title>101 Dothideomycetes genomes: a test case for predicting lifestyles and emergence of pathogens.</title>
        <authorList>
            <person name="Haridas S."/>
            <person name="Albert R."/>
            <person name="Binder M."/>
            <person name="Bloem J."/>
            <person name="Labutti K."/>
            <person name="Salamov A."/>
            <person name="Andreopoulos B."/>
            <person name="Baker S."/>
            <person name="Barry K."/>
            <person name="Bills G."/>
            <person name="Bluhm B."/>
            <person name="Cannon C."/>
            <person name="Castanera R."/>
            <person name="Culley D."/>
            <person name="Daum C."/>
            <person name="Ezra D."/>
            <person name="Gonzalez J."/>
            <person name="Henrissat B."/>
            <person name="Kuo A."/>
            <person name="Liang C."/>
            <person name="Lipzen A."/>
            <person name="Lutzoni F."/>
            <person name="Magnuson J."/>
            <person name="Mondo S."/>
            <person name="Nolan M."/>
            <person name="Ohm R."/>
            <person name="Pangilinan J."/>
            <person name="Park H.-J."/>
            <person name="Ramirez L."/>
            <person name="Alfaro M."/>
            <person name="Sun H."/>
            <person name="Tritt A."/>
            <person name="Yoshinaga Y."/>
            <person name="Zwiers L.-H."/>
            <person name="Turgeon B."/>
            <person name="Goodwin S."/>
            <person name="Spatafora J."/>
            <person name="Crous P."/>
            <person name="Grigoriev I."/>
        </authorList>
    </citation>
    <scope>NUCLEOTIDE SEQUENCE</scope>
    <source>
        <strain evidence="11">CBS 121739</strain>
    </source>
</reference>
<comment type="subcellular location">
    <subcellularLocation>
        <location evidence="1 10">Mitochondrion matrix</location>
    </subcellularLocation>
</comment>
<dbReference type="HAMAP" id="MF_01106">
    <property type="entry name" value="ArgJ"/>
    <property type="match status" value="1"/>
</dbReference>
<comment type="subunit">
    <text evidence="10">Heterodimer of an alpha and a beta chain.</text>
</comment>
<comment type="PTM">
    <text evidence="10">The alpha and beta chains are autoproteolytically processed from a single precursor protein within the mitochondrion.</text>
</comment>
<keyword evidence="5 10" id="KW-0808">Transferase</keyword>
<feature type="site" description="Cleavage; by autolysis" evidence="10">
    <location>
        <begin position="236"/>
        <end position="237"/>
    </location>
</feature>
<evidence type="ECO:0000256" key="10">
    <source>
        <dbReference type="HAMAP-Rule" id="MF_03124"/>
    </source>
</evidence>
<dbReference type="AlphaFoldDB" id="A0A6A6VZP5"/>
<feature type="binding site" evidence="10">
    <location>
        <position position="197"/>
    </location>
    <ligand>
        <name>substrate</name>
    </ligand>
</feature>
<evidence type="ECO:0000313" key="12">
    <source>
        <dbReference type="Proteomes" id="UP000799437"/>
    </source>
</evidence>
<dbReference type="UniPathway" id="UPA00068">
    <property type="reaction ID" value="UER00106"/>
</dbReference>
<comment type="function">
    <text evidence="10">Catalyzes two activities which are involved in the cyclic version of arginine biosynthesis: the synthesis of acetylglutamate from glutamate and acetyl-CoA, and of ornithine by transacetylation between acetylornithine and glutamate.</text>
</comment>
<sequence length="463" mass="49062">MAFPKPSPKRLSNLLKPFRSQTRNYAAPGEGNIPPSKAQYVPSSGTYPKGFLCASAHVGVKASNTRFDDLALIASETPCSAAAVFTQNRFQAAPVTVSREMIRKRGGDGIRAVVVNSGCANAVTGKGGIEDAEKMGKQTDRCFGAAESEDSQTVVMSTGVIGQRLPIQKILNKIPAAYSSLAATHDAWLKAARAICTTDTFPKLLSRPFTLSSAPGTTYHLAGLTKGAGMIHPNMATLLGIVCTDAPISPAAIAPLLSSAIERSFNSISIDGDTSTNDTVALLANGAAGGAEITSEASPAYDEFKTVLTDFAADLAKLVVRDGEGATKFVTIRVKNAPSYAAGKRIGSSIARSPLVKTALYGKDANWGRILCATGYTDGLPAGTIVPEQTSVSFIPSDGSEKLNLLVRGEPEKVDEERAKQILEMEDLEIEVKLREQEGGEEAVYWTCDFSHEYVTINGDYRT</sequence>
<comment type="catalytic activity">
    <reaction evidence="10">
        <text>N(2)-acetyl-L-ornithine + L-glutamate = N-acetyl-L-glutamate + L-ornithine</text>
        <dbReference type="Rhea" id="RHEA:15349"/>
        <dbReference type="ChEBI" id="CHEBI:29985"/>
        <dbReference type="ChEBI" id="CHEBI:44337"/>
        <dbReference type="ChEBI" id="CHEBI:46911"/>
        <dbReference type="ChEBI" id="CHEBI:57805"/>
        <dbReference type="EC" id="2.3.1.35"/>
    </reaction>
</comment>
<keyword evidence="3 10" id="KW-0055">Arginine biosynthesis</keyword>
<feature type="site" description="Involved in the stabilization of negative charge on the oxyanion by the formation of the oxyanion hole" evidence="10">
    <location>
        <position position="159"/>
    </location>
</feature>
<organism evidence="11 12">
    <name type="scientific">Pseudovirgaria hyperparasitica</name>
    <dbReference type="NCBI Taxonomy" id="470096"/>
    <lineage>
        <taxon>Eukaryota</taxon>
        <taxon>Fungi</taxon>
        <taxon>Dikarya</taxon>
        <taxon>Ascomycota</taxon>
        <taxon>Pezizomycotina</taxon>
        <taxon>Dothideomycetes</taxon>
        <taxon>Dothideomycetes incertae sedis</taxon>
        <taxon>Acrospermales</taxon>
        <taxon>Acrospermaceae</taxon>
        <taxon>Pseudovirgaria</taxon>
    </lineage>
</organism>
<dbReference type="Gene3D" id="3.60.70.12">
    <property type="entry name" value="L-amino peptidase D-ALA esterase/amidase"/>
    <property type="match status" value="1"/>
</dbReference>
<feature type="binding site" evidence="10">
    <location>
        <position position="458"/>
    </location>
    <ligand>
        <name>substrate</name>
    </ligand>
</feature>
<evidence type="ECO:0000256" key="1">
    <source>
        <dbReference type="ARBA" id="ARBA00004305"/>
    </source>
</evidence>
<feature type="binding site" evidence="10">
    <location>
        <position position="226"/>
    </location>
    <ligand>
        <name>substrate</name>
    </ligand>
</feature>
<evidence type="ECO:0000256" key="2">
    <source>
        <dbReference type="ARBA" id="ARBA00006774"/>
    </source>
</evidence>
<keyword evidence="8 10" id="KW-0511">Multifunctional enzyme</keyword>
<feature type="site" description="Involved in the stabilization of negative charge on the oxyanion by the formation of the oxyanion hole" evidence="10">
    <location>
        <position position="158"/>
    </location>
</feature>
<evidence type="ECO:0000256" key="8">
    <source>
        <dbReference type="ARBA" id="ARBA00023268"/>
    </source>
</evidence>
<keyword evidence="7 10" id="KW-0496">Mitochondrion</keyword>
<feature type="binding site" evidence="10">
    <location>
        <position position="237"/>
    </location>
    <ligand>
        <name>substrate</name>
    </ligand>
</feature>
<comment type="pathway">
    <text evidence="10">Amino-acid biosynthesis; L-arginine biosynthesis; N(2)-acetyl-L-ornithine from L-glutamate: step 1/4.</text>
</comment>
<dbReference type="Gene3D" id="3.10.20.340">
    <property type="entry name" value="ArgJ beta chain, C-terminal domain"/>
    <property type="match status" value="1"/>
</dbReference>
<feature type="chain" id="PRO_5025742174" description="Arginine biosynthesis bifunctional protein ArgJ beta chain" evidence="10">
    <location>
        <begin position="237"/>
        <end position="463"/>
    </location>
</feature>
<dbReference type="EC" id="2.3.1.1" evidence="10"/>
<dbReference type="GO" id="GO:0006592">
    <property type="term" value="P:ornithine biosynthetic process"/>
    <property type="evidence" value="ECO:0007669"/>
    <property type="project" value="TreeGrafter"/>
</dbReference>
<dbReference type="Proteomes" id="UP000799437">
    <property type="component" value="Unassembled WGS sequence"/>
</dbReference>
<feature type="binding site" evidence="10">
    <location>
        <position position="463"/>
    </location>
    <ligand>
        <name>substrate</name>
    </ligand>
</feature>
<dbReference type="InterPro" id="IPR002813">
    <property type="entry name" value="Arg_biosynth_ArgJ"/>
</dbReference>
<dbReference type="OrthoDB" id="4199794at2759"/>
<dbReference type="GeneID" id="54491103"/>
<dbReference type="GO" id="GO:0005759">
    <property type="term" value="C:mitochondrial matrix"/>
    <property type="evidence" value="ECO:0007669"/>
    <property type="project" value="UniProtKB-SubCell"/>
</dbReference>
<dbReference type="NCBIfam" id="NF003802">
    <property type="entry name" value="PRK05388.1"/>
    <property type="match status" value="1"/>
</dbReference>
<comment type="catalytic activity">
    <reaction evidence="10">
        <text>L-glutamate + acetyl-CoA = N-acetyl-L-glutamate + CoA + H(+)</text>
        <dbReference type="Rhea" id="RHEA:24292"/>
        <dbReference type="ChEBI" id="CHEBI:15378"/>
        <dbReference type="ChEBI" id="CHEBI:29985"/>
        <dbReference type="ChEBI" id="CHEBI:44337"/>
        <dbReference type="ChEBI" id="CHEBI:57287"/>
        <dbReference type="ChEBI" id="CHEBI:57288"/>
        <dbReference type="EC" id="2.3.1.1"/>
    </reaction>
</comment>
<dbReference type="FunFam" id="3.10.20.340:FF:000002">
    <property type="entry name" value="Arginine biosynthesis bifunctional protein ArgJ, mitochondrial"/>
    <property type="match status" value="1"/>
</dbReference>
<dbReference type="NCBIfam" id="TIGR00120">
    <property type="entry name" value="ArgJ"/>
    <property type="match status" value="1"/>
</dbReference>
<comment type="pathway">
    <text evidence="10">Amino-acid biosynthesis; L-arginine biosynthesis; L-ornithine and N-acetyl-L-glutamate from L-glutamate and N(2)-acetyl-L-ornithine (cyclic): step 1/1.</text>
</comment>
<dbReference type="GO" id="GO:0004042">
    <property type="term" value="F:L-glutamate N-acetyltransferase activity"/>
    <property type="evidence" value="ECO:0007669"/>
    <property type="project" value="UniProtKB-UniRule"/>
</dbReference>
<comment type="similarity">
    <text evidence="2 10">Belongs to the ArgJ family.</text>
</comment>
<dbReference type="Gene3D" id="3.30.2330.10">
    <property type="entry name" value="arginine biosynthesis bifunctional protein suprefamily"/>
    <property type="match status" value="1"/>
</dbReference>
<keyword evidence="9 10" id="KW-0012">Acyltransferase</keyword>
<accession>A0A6A6VZP5</accession>
<dbReference type="PANTHER" id="PTHR23100">
    <property type="entry name" value="ARGININE BIOSYNTHESIS BIFUNCTIONAL PROTEIN ARGJ"/>
    <property type="match status" value="1"/>
</dbReference>
<evidence type="ECO:0000256" key="6">
    <source>
        <dbReference type="ARBA" id="ARBA00022813"/>
    </source>
</evidence>
<dbReference type="GO" id="GO:0004358">
    <property type="term" value="F:L-glutamate N-acetyltransferase activity, acting on acetyl-L-ornithine as donor"/>
    <property type="evidence" value="ECO:0007669"/>
    <property type="project" value="UniProtKB-UniRule"/>
</dbReference>
<dbReference type="Pfam" id="PF01960">
    <property type="entry name" value="ArgJ"/>
    <property type="match status" value="1"/>
</dbReference>
<evidence type="ECO:0000256" key="4">
    <source>
        <dbReference type="ARBA" id="ARBA00022605"/>
    </source>
</evidence>
<gene>
    <name evidence="11" type="ORF">EJ05DRAFT_90638</name>
</gene>
<keyword evidence="4 10" id="KW-0028">Amino-acid biosynthesis</keyword>
<dbReference type="RefSeq" id="XP_033598573.1">
    <property type="nucleotide sequence ID" value="XM_033750049.1"/>
</dbReference>
<feature type="binding site" evidence="10">
    <location>
        <position position="324"/>
    </location>
    <ligand>
        <name>substrate</name>
    </ligand>
</feature>
<keyword evidence="6 10" id="KW-0068">Autocatalytic cleavage</keyword>
<evidence type="ECO:0000256" key="9">
    <source>
        <dbReference type="ARBA" id="ARBA00023315"/>
    </source>
</evidence>
<evidence type="ECO:0000256" key="5">
    <source>
        <dbReference type="ARBA" id="ARBA00022679"/>
    </source>
</evidence>
<dbReference type="FunFam" id="3.60.70.12:FF:000001">
    <property type="entry name" value="Arginine biosynthesis bifunctional protein ArgJ, chloroplastic"/>
    <property type="match status" value="1"/>
</dbReference>
<evidence type="ECO:0000313" key="11">
    <source>
        <dbReference type="EMBL" id="KAF2756122.1"/>
    </source>
</evidence>
<feature type="chain" id="PRO_5025742173" description="Arginine biosynthesis bifunctional protein ArgJ alpha chain" evidence="10">
    <location>
        <begin position="1"/>
        <end position="236"/>
    </location>
</feature>
<dbReference type="CDD" id="cd02152">
    <property type="entry name" value="OAT"/>
    <property type="match status" value="1"/>
</dbReference>
<dbReference type="PANTHER" id="PTHR23100:SF0">
    <property type="entry name" value="ARGININE BIOSYNTHESIS BIFUNCTIONAL PROTEIN ARGJ, MITOCHONDRIAL"/>
    <property type="match status" value="1"/>
</dbReference>
<dbReference type="EC" id="2.3.1.35" evidence="10"/>
<name>A0A6A6VZP5_9PEZI</name>
<dbReference type="InterPro" id="IPR042195">
    <property type="entry name" value="ArgJ_beta_C"/>
</dbReference>
<dbReference type="EMBL" id="ML996576">
    <property type="protein sequence ID" value="KAF2756122.1"/>
    <property type="molecule type" value="Genomic_DNA"/>
</dbReference>
<evidence type="ECO:0000256" key="3">
    <source>
        <dbReference type="ARBA" id="ARBA00022571"/>
    </source>
</evidence>
<proteinExistence type="inferred from homology"/>
<dbReference type="GO" id="GO:0006526">
    <property type="term" value="P:L-arginine biosynthetic process"/>
    <property type="evidence" value="ECO:0007669"/>
    <property type="project" value="UniProtKB-UniRule"/>
</dbReference>
<protein>
    <recommendedName>
        <fullName evidence="10">Arginine biosynthesis bifunctional protein ArgJ, mitochondrial</fullName>
    </recommendedName>
    <domain>
        <recommendedName>
            <fullName evidence="10">Glutamate N-acetyltransferase</fullName>
            <shortName evidence="10">GAT</shortName>
            <ecNumber evidence="10">2.3.1.35</ecNumber>
        </recommendedName>
        <alternativeName>
            <fullName evidence="10">Ornithine acetyltransferase</fullName>
            <shortName evidence="10">OATase</shortName>
        </alternativeName>
        <alternativeName>
            <fullName evidence="10">Ornithine transacetylase</fullName>
        </alternativeName>
    </domain>
    <domain>
        <recommendedName>
            <fullName evidence="10">Amino-acid acetyltransferase</fullName>
            <ecNumber evidence="10">2.3.1.1</ecNumber>
        </recommendedName>
        <alternativeName>
            <fullName evidence="10">N-acetylglutamate synthase</fullName>
            <shortName evidence="10">AGS</shortName>
        </alternativeName>
    </domain>
    <component>
        <recommendedName>
            <fullName evidence="10">Arginine biosynthesis bifunctional protein ArgJ alpha chain</fullName>
        </recommendedName>
    </component>
    <component>
        <recommendedName>
            <fullName evidence="10">Arginine biosynthesis bifunctional protein ArgJ beta chain</fullName>
        </recommendedName>
    </component>
</protein>
<dbReference type="SUPFAM" id="SSF56266">
    <property type="entry name" value="DmpA/ArgJ-like"/>
    <property type="match status" value="1"/>
</dbReference>
<evidence type="ECO:0000256" key="7">
    <source>
        <dbReference type="ARBA" id="ARBA00023128"/>
    </source>
</evidence>
<dbReference type="InterPro" id="IPR016117">
    <property type="entry name" value="ArgJ-like_dom_sf"/>
</dbReference>